<name>A0ABS0H9R0_9ACTN</name>
<dbReference type="RefSeq" id="WP_196206665.1">
    <property type="nucleotide sequence ID" value="NZ_JADPUN010000422.1"/>
</dbReference>
<gene>
    <name evidence="1" type="ORF">I0C86_40720</name>
</gene>
<evidence type="ECO:0000313" key="1">
    <source>
        <dbReference type="EMBL" id="MBF9135205.1"/>
    </source>
</evidence>
<dbReference type="EMBL" id="JADPUN010000422">
    <property type="protein sequence ID" value="MBF9135205.1"/>
    <property type="molecule type" value="Genomic_DNA"/>
</dbReference>
<accession>A0ABS0H9R0</accession>
<proteinExistence type="predicted"/>
<comment type="caution">
    <text evidence="1">The sequence shown here is derived from an EMBL/GenBank/DDBJ whole genome shotgun (WGS) entry which is preliminary data.</text>
</comment>
<organism evidence="1 2">
    <name type="scientific">Plantactinospora alkalitolerans</name>
    <dbReference type="NCBI Taxonomy" id="2789879"/>
    <lineage>
        <taxon>Bacteria</taxon>
        <taxon>Bacillati</taxon>
        <taxon>Actinomycetota</taxon>
        <taxon>Actinomycetes</taxon>
        <taxon>Micromonosporales</taxon>
        <taxon>Micromonosporaceae</taxon>
        <taxon>Plantactinospora</taxon>
    </lineage>
</organism>
<reference evidence="1 2" key="1">
    <citation type="submission" date="2020-11" db="EMBL/GenBank/DDBJ databases">
        <title>A novel isolate from a Black sea contaminated sediment with potential to produce alkanes: Plantactinospora alkalitolerans sp. nov.</title>
        <authorList>
            <person name="Carro L."/>
            <person name="Veyisoglu A."/>
            <person name="Guven K."/>
            <person name="Schumann P."/>
            <person name="Klenk H.-P."/>
            <person name="Sahin N."/>
        </authorList>
    </citation>
    <scope>NUCLEOTIDE SEQUENCE [LARGE SCALE GENOMIC DNA]</scope>
    <source>
        <strain evidence="1 2">S1510</strain>
    </source>
</reference>
<sequence length="82" mass="8893">MEFRFLGDASLVGRFSLTLADLTPSTRPAELTDNLWGRIEQCVSSNPDFDATEVHEALAGSGVQVTIPTVLYALANRAQDQP</sequence>
<keyword evidence="2" id="KW-1185">Reference proteome</keyword>
<dbReference type="Proteomes" id="UP000638560">
    <property type="component" value="Unassembled WGS sequence"/>
</dbReference>
<evidence type="ECO:0000313" key="2">
    <source>
        <dbReference type="Proteomes" id="UP000638560"/>
    </source>
</evidence>
<protein>
    <submittedName>
        <fullName evidence="1">Uncharacterized protein</fullName>
    </submittedName>
</protein>